<protein>
    <submittedName>
        <fullName evidence="1">Uncharacterized protein</fullName>
    </submittedName>
</protein>
<dbReference type="EMBL" id="MFGB01000022">
    <property type="protein sequence ID" value="OGF25282.1"/>
    <property type="molecule type" value="Genomic_DNA"/>
</dbReference>
<sequence>MPEQYSPYKFSNLQEKTGDKKAINIIYQNEKLKLPFKLENLSYFVDPAGETELASHPHHHRAAWLPDTAIRDDQGNIYFETTIKGLGYLYPESYQSKKDNFYGQDNSDITVQRSVEDPWGYKVLGLFDRRNVSSLIENIKKMKQAGLRCEELAGALDLKKVLLGGEPADAAFLKNYLIDEAKKQNFPQKYLDDLKGFEPALLIRVLRDNTRIQDFCSAAIAEKREILTDVFKRLNLENEYAKKETRYDISDPESIKKYLEDFFAQSGKNLAIMQNNGAMMTYLNSGNITLSLGEVVDLDSIIFLNKGFSAHITPDAASGIPKGFKKDIRDQIYALGKMFANAFDGLIRVDGSLREKLTAAFLDNYGKNINSEKIGLLKIDPDKVKKVVAEFAGDMIARNRSVAPIKLA</sequence>
<comment type="caution">
    <text evidence="1">The sequence shown here is derived from an EMBL/GenBank/DDBJ whole genome shotgun (WGS) entry which is preliminary data.</text>
</comment>
<organism evidence="1 2">
    <name type="scientific">Candidatus Falkowbacteria bacterium RIFOXYA2_FULL_47_19</name>
    <dbReference type="NCBI Taxonomy" id="1797994"/>
    <lineage>
        <taxon>Bacteria</taxon>
        <taxon>Candidatus Falkowiibacteriota</taxon>
    </lineage>
</organism>
<dbReference type="AlphaFoldDB" id="A0A1F5SFA2"/>
<gene>
    <name evidence="1" type="ORF">A2227_07850</name>
</gene>
<dbReference type="Proteomes" id="UP000178367">
    <property type="component" value="Unassembled WGS sequence"/>
</dbReference>
<evidence type="ECO:0000313" key="2">
    <source>
        <dbReference type="Proteomes" id="UP000178367"/>
    </source>
</evidence>
<evidence type="ECO:0000313" key="1">
    <source>
        <dbReference type="EMBL" id="OGF25282.1"/>
    </source>
</evidence>
<name>A0A1F5SFA2_9BACT</name>
<reference evidence="1 2" key="1">
    <citation type="journal article" date="2016" name="Nat. Commun.">
        <title>Thousands of microbial genomes shed light on interconnected biogeochemical processes in an aquifer system.</title>
        <authorList>
            <person name="Anantharaman K."/>
            <person name="Brown C.T."/>
            <person name="Hug L.A."/>
            <person name="Sharon I."/>
            <person name="Castelle C.J."/>
            <person name="Probst A.J."/>
            <person name="Thomas B.C."/>
            <person name="Singh A."/>
            <person name="Wilkins M.J."/>
            <person name="Karaoz U."/>
            <person name="Brodie E.L."/>
            <person name="Williams K.H."/>
            <person name="Hubbard S.S."/>
            <person name="Banfield J.F."/>
        </authorList>
    </citation>
    <scope>NUCLEOTIDE SEQUENCE [LARGE SCALE GENOMIC DNA]</scope>
</reference>
<dbReference type="STRING" id="1797994.A2227_07850"/>
<proteinExistence type="predicted"/>
<accession>A0A1F5SFA2</accession>